<organism evidence="2">
    <name type="scientific">marine metagenome</name>
    <dbReference type="NCBI Taxonomy" id="408172"/>
    <lineage>
        <taxon>unclassified sequences</taxon>
        <taxon>metagenomes</taxon>
        <taxon>ecological metagenomes</taxon>
    </lineage>
</organism>
<gene>
    <name evidence="2" type="ORF">METZ01_LOCUS124793</name>
</gene>
<dbReference type="EMBL" id="UINC01017375">
    <property type="protein sequence ID" value="SVA71939.1"/>
    <property type="molecule type" value="Genomic_DNA"/>
</dbReference>
<proteinExistence type="predicted"/>
<evidence type="ECO:0000259" key="1">
    <source>
        <dbReference type="Pfam" id="PF16075"/>
    </source>
</evidence>
<accession>A0A381Y4C7</accession>
<dbReference type="InterPro" id="IPR032096">
    <property type="entry name" value="DUF4815"/>
</dbReference>
<sequence>ITNNAVFGNGAKVKILATLLKSSATAKTKSAKLMKQVKVATGTADPYGTRPTDKTISLGRADVFKLVAVLDSEDTGTDATAPVLTLGNITGNFIKGEQITGSVSGAIGRIIDTSSPMSYVLKRGTTIQFSAADTISGFSSEASAPVSAVATGSTNITQRYELDTGQRDNYYDIARIVRKPGEGPPLGRLLIVHDYLEHGTGDFFTVDSYVDVADQMTYEDIPVYSATKVDPDDPAPSGEFKLQDCFDARPRAENIAGAAANVETVDEITGTSFDFVNRQFDGTGASLVDFIKPASIIVTDFEFYIPYRGLLYLERRGDIKFLKGVASEAPRFPVLKDDVMKLAEIAVPAYTFKPSDVVIKRERNRRYTMKDIGKLDQRIQHIEYYTALNLLERDAEGFEIQDANGLNRFKSGFVVDDFSGHRVGDAKHKDYKNSIDMQNNELRPTAVPKGIQLEEAAQDDATRAGVGYQRTGDLITLPYTEVLFQDMPYATRVERVTPLLHSNWVGTIELDPSGDEWFETETAPDLIVNVEGNFDTFTANNQHAVGTVWNAWQTTWSGVVGSRTTTTVEDSWTNVARTVTTSRTDLTRSGVQTDIVPQIDMESQGTKVIQRAFIPFCRARNITFTGTGFYPNIRLYCFFDKQNVNKYCTPLSGFTTDAADVSGVPVAESPLITTAAGEIQAVFALPDPKEAGNPKFKTGEVEFRLTSSSTDVRSKDPETEGTTTYQAVGILETEQETIIATRNARLVSRPVSQSTSVTSSSVMETRTADHHNSCGCSCGGDPIAQTFTVEADPHAEIDEAGTGRVTVKDRSNGRFITSVDIYFQNKDENLPCSMEIRACQNGFPSPKIMPFGKKTLKPINIDLSSDGTVPTNFKFDSPVFVQHEKEYAMILLTSSPEYKIWLSRMGETVVGDGAGRTVSEQPHAGVLFKGHNNRTWAPSMTEDLKFRLNVAKFDTTAAGKCQLVNSELPTKKLNENPLVFANGNTSLLVKHRDHQMYSTSNNVTITGVVSGAETTLAAALDAASTSLTLSSGTDFDDTTGKFAYDANSTWWLKIDDEILKYTAISTTAVSSMTRGQSSTTATTHAQGAKVELYMLHKVPFTEINKTHTSLANINVDSYTLTLESAPVISGDEATNGGEYVYASENASYDVGMPSISTMELPGTKITSHIRPMSGTSPSGTQTSFLTTSESDSIEVNLNDNQEFDTPYLVASGINETNENGGKKSLLIDTVLTSGNSDISPVIDRGRMTFIAVGNKLNKIDSSGDWYPSGDFRASVEPDGDNNACIYLTKKVTLENPATALKVFFAGHRHSSSTIKSYYKILRTDDASEFDDLGYVAFNSDGSTDTPAQDATGRDSFTQFVYTAGVTDDGIGTPLDDFISFQIKIVLQGTNTAEPPRIKDLRCIALAM</sequence>
<protein>
    <recommendedName>
        <fullName evidence="1">DUF4815 domain-containing protein</fullName>
    </recommendedName>
</protein>
<dbReference type="Pfam" id="PF16075">
    <property type="entry name" value="DUF4815"/>
    <property type="match status" value="1"/>
</dbReference>
<feature type="non-terminal residue" evidence="2">
    <location>
        <position position="1"/>
    </location>
</feature>
<feature type="domain" description="DUF4815" evidence="1">
    <location>
        <begin position="295"/>
        <end position="522"/>
    </location>
</feature>
<reference evidence="2" key="1">
    <citation type="submission" date="2018-05" db="EMBL/GenBank/DDBJ databases">
        <authorList>
            <person name="Lanie J.A."/>
            <person name="Ng W.-L."/>
            <person name="Kazmierczak K.M."/>
            <person name="Andrzejewski T.M."/>
            <person name="Davidsen T.M."/>
            <person name="Wayne K.J."/>
            <person name="Tettelin H."/>
            <person name="Glass J.I."/>
            <person name="Rusch D."/>
            <person name="Podicherti R."/>
            <person name="Tsui H.-C.T."/>
            <person name="Winkler M.E."/>
        </authorList>
    </citation>
    <scope>NUCLEOTIDE SEQUENCE</scope>
</reference>
<name>A0A381Y4C7_9ZZZZ</name>
<evidence type="ECO:0000313" key="2">
    <source>
        <dbReference type="EMBL" id="SVA71939.1"/>
    </source>
</evidence>